<protein>
    <submittedName>
        <fullName evidence="2">Uncharacterized protein</fullName>
    </submittedName>
</protein>
<feature type="signal peptide" evidence="1">
    <location>
        <begin position="1"/>
        <end position="20"/>
    </location>
</feature>
<reference evidence="2" key="1">
    <citation type="submission" date="2022-03" db="EMBL/GenBank/DDBJ databases">
        <authorList>
            <person name="Tunstrom K."/>
        </authorList>
    </citation>
    <scope>NUCLEOTIDE SEQUENCE</scope>
</reference>
<sequence>MVKINVLLFTCLVIIAVATAKPLSDEESPQPSTKHDIVEGKARPKRCLSCLYEMTIQAIAESMVDIMARQGLLYPRNTVHIGNGNNNHNNVNFDYNYG</sequence>
<proteinExistence type="predicted"/>
<feature type="chain" id="PRO_5043728923" evidence="1">
    <location>
        <begin position="21"/>
        <end position="98"/>
    </location>
</feature>
<organism evidence="2 3">
    <name type="scientific">Euphydryas editha</name>
    <name type="common">Edith's checkerspot</name>
    <dbReference type="NCBI Taxonomy" id="104508"/>
    <lineage>
        <taxon>Eukaryota</taxon>
        <taxon>Metazoa</taxon>
        <taxon>Ecdysozoa</taxon>
        <taxon>Arthropoda</taxon>
        <taxon>Hexapoda</taxon>
        <taxon>Insecta</taxon>
        <taxon>Pterygota</taxon>
        <taxon>Neoptera</taxon>
        <taxon>Endopterygota</taxon>
        <taxon>Lepidoptera</taxon>
        <taxon>Glossata</taxon>
        <taxon>Ditrysia</taxon>
        <taxon>Papilionoidea</taxon>
        <taxon>Nymphalidae</taxon>
        <taxon>Nymphalinae</taxon>
        <taxon>Euphydryas</taxon>
    </lineage>
</organism>
<keyword evidence="3" id="KW-1185">Reference proteome</keyword>
<evidence type="ECO:0000313" key="2">
    <source>
        <dbReference type="EMBL" id="CAH2105773.1"/>
    </source>
</evidence>
<comment type="caution">
    <text evidence="2">The sequence shown here is derived from an EMBL/GenBank/DDBJ whole genome shotgun (WGS) entry which is preliminary data.</text>
</comment>
<evidence type="ECO:0000313" key="3">
    <source>
        <dbReference type="Proteomes" id="UP001153954"/>
    </source>
</evidence>
<gene>
    <name evidence="2" type="ORF">EEDITHA_LOCUS19986</name>
</gene>
<dbReference type="AlphaFoldDB" id="A0AAU9V6T4"/>
<accession>A0AAU9V6T4</accession>
<dbReference type="EMBL" id="CAKOGL010000028">
    <property type="protein sequence ID" value="CAH2105773.1"/>
    <property type="molecule type" value="Genomic_DNA"/>
</dbReference>
<keyword evidence="1" id="KW-0732">Signal</keyword>
<name>A0AAU9V6T4_EUPED</name>
<evidence type="ECO:0000256" key="1">
    <source>
        <dbReference type="SAM" id="SignalP"/>
    </source>
</evidence>
<dbReference type="Proteomes" id="UP001153954">
    <property type="component" value="Unassembled WGS sequence"/>
</dbReference>